<dbReference type="FunCoup" id="B4MKB6">
    <property type="interactions" value="235"/>
</dbReference>
<dbReference type="GO" id="GO:0006398">
    <property type="term" value="P:mRNA 3'-end processing by stem-loop binding and cleavage"/>
    <property type="evidence" value="ECO:0007669"/>
    <property type="project" value="EnsemblMetazoa"/>
</dbReference>
<dbReference type="Proteomes" id="UP000007798">
    <property type="component" value="Unassembled WGS sequence"/>
</dbReference>
<dbReference type="InParanoid" id="B4MKB6"/>
<dbReference type="InterPro" id="IPR039267">
    <property type="entry name" value="Lsm11"/>
</dbReference>
<dbReference type="InterPro" id="IPR010920">
    <property type="entry name" value="LSM_dom_sf"/>
</dbReference>
<evidence type="ECO:0000256" key="1">
    <source>
        <dbReference type="SAM" id="MobiDB-lite"/>
    </source>
</evidence>
<dbReference type="GO" id="GO:0005683">
    <property type="term" value="C:U7 snRNP"/>
    <property type="evidence" value="ECO:0007669"/>
    <property type="project" value="TreeGrafter"/>
</dbReference>
<dbReference type="PhylomeDB" id="B4MKB6"/>
<dbReference type="PANTHER" id="PTHR21415:SF1">
    <property type="entry name" value="U7 SNRNA-ASSOCIATED SM-LIKE PROTEIN LSM11"/>
    <property type="match status" value="1"/>
</dbReference>
<dbReference type="GO" id="GO:0035363">
    <property type="term" value="C:histone locus body"/>
    <property type="evidence" value="ECO:0007669"/>
    <property type="project" value="EnsemblMetazoa"/>
</dbReference>
<protein>
    <recommendedName>
        <fullName evidence="2">Sm domain-containing protein</fullName>
    </recommendedName>
</protein>
<dbReference type="AlphaFoldDB" id="B4MKB6"/>
<dbReference type="InterPro" id="IPR034109">
    <property type="entry name" value="Lsm11_M"/>
</dbReference>
<dbReference type="SUPFAM" id="SSF50182">
    <property type="entry name" value="Sm-like ribonucleoproteins"/>
    <property type="match status" value="1"/>
</dbReference>
<dbReference type="EMBL" id="CH963846">
    <property type="protein sequence ID" value="EDW72555.1"/>
    <property type="molecule type" value="Genomic_DNA"/>
</dbReference>
<dbReference type="STRING" id="7260.B4MKB6"/>
<feature type="compositionally biased region" description="Basic and acidic residues" evidence="1">
    <location>
        <begin position="1"/>
        <end position="21"/>
    </location>
</feature>
<dbReference type="Pfam" id="PF01423">
    <property type="entry name" value="LSM"/>
    <property type="match status" value="1"/>
</dbReference>
<dbReference type="OMA" id="TWKRRKY"/>
<dbReference type="KEGG" id="dwi:6638201"/>
<dbReference type="GO" id="GO:0071209">
    <property type="term" value="F:U7 snRNA binding"/>
    <property type="evidence" value="ECO:0007669"/>
    <property type="project" value="InterPro"/>
</dbReference>
<dbReference type="SMART" id="SM00651">
    <property type="entry name" value="Sm"/>
    <property type="match status" value="1"/>
</dbReference>
<accession>B4MKB6</accession>
<keyword evidence="4" id="KW-1185">Reference proteome</keyword>
<evidence type="ECO:0000259" key="2">
    <source>
        <dbReference type="SMART" id="SM00651"/>
    </source>
</evidence>
<dbReference type="HOGENOM" id="CLU_085833_0_0_1"/>
<evidence type="ECO:0000313" key="4">
    <source>
        <dbReference type="Proteomes" id="UP000007798"/>
    </source>
</evidence>
<feature type="region of interest" description="Disordered" evidence="1">
    <location>
        <begin position="1"/>
        <end position="25"/>
    </location>
</feature>
<organism evidence="3 4">
    <name type="scientific">Drosophila willistoni</name>
    <name type="common">Fruit fly</name>
    <dbReference type="NCBI Taxonomy" id="7260"/>
    <lineage>
        <taxon>Eukaryota</taxon>
        <taxon>Metazoa</taxon>
        <taxon>Ecdysozoa</taxon>
        <taxon>Arthropoda</taxon>
        <taxon>Hexapoda</taxon>
        <taxon>Insecta</taxon>
        <taxon>Pterygota</taxon>
        <taxon>Neoptera</taxon>
        <taxon>Endopterygota</taxon>
        <taxon>Diptera</taxon>
        <taxon>Brachycera</taxon>
        <taxon>Muscomorpha</taxon>
        <taxon>Ephydroidea</taxon>
        <taxon>Drosophilidae</taxon>
        <taxon>Drosophila</taxon>
        <taxon>Sophophora</taxon>
    </lineage>
</organism>
<name>B4MKB6_DROWI</name>
<dbReference type="InterPro" id="IPR001163">
    <property type="entry name" value="Sm_dom_euk/arc"/>
</dbReference>
<dbReference type="OrthoDB" id="10002367at2759"/>
<dbReference type="GO" id="GO:0071204">
    <property type="term" value="C:histone pre-mRNA 3'end processing complex"/>
    <property type="evidence" value="ECO:0007669"/>
    <property type="project" value="EnsemblMetazoa"/>
</dbReference>
<evidence type="ECO:0000313" key="3">
    <source>
        <dbReference type="EMBL" id="EDW72555.1"/>
    </source>
</evidence>
<dbReference type="PANTHER" id="PTHR21415">
    <property type="entry name" value="U7 SNRNA-ASSOCIATED SM-LIKE PROTEIN LSM11"/>
    <property type="match status" value="1"/>
</dbReference>
<reference evidence="3 4" key="1">
    <citation type="journal article" date="2007" name="Nature">
        <title>Evolution of genes and genomes on the Drosophila phylogeny.</title>
        <authorList>
            <consortium name="Drosophila 12 Genomes Consortium"/>
            <person name="Clark A.G."/>
            <person name="Eisen M.B."/>
            <person name="Smith D.R."/>
            <person name="Bergman C.M."/>
            <person name="Oliver B."/>
            <person name="Markow T.A."/>
            <person name="Kaufman T.C."/>
            <person name="Kellis M."/>
            <person name="Gelbart W."/>
            <person name="Iyer V.N."/>
            <person name="Pollard D.A."/>
            <person name="Sackton T.B."/>
            <person name="Larracuente A.M."/>
            <person name="Singh N.D."/>
            <person name="Abad J.P."/>
            <person name="Abt D.N."/>
            <person name="Adryan B."/>
            <person name="Aguade M."/>
            <person name="Akashi H."/>
            <person name="Anderson W.W."/>
            <person name="Aquadro C.F."/>
            <person name="Ardell D.H."/>
            <person name="Arguello R."/>
            <person name="Artieri C.G."/>
            <person name="Barbash D.A."/>
            <person name="Barker D."/>
            <person name="Barsanti P."/>
            <person name="Batterham P."/>
            <person name="Batzoglou S."/>
            <person name="Begun D."/>
            <person name="Bhutkar A."/>
            <person name="Blanco E."/>
            <person name="Bosak S.A."/>
            <person name="Bradley R.K."/>
            <person name="Brand A.D."/>
            <person name="Brent M.R."/>
            <person name="Brooks A.N."/>
            <person name="Brown R.H."/>
            <person name="Butlin R.K."/>
            <person name="Caggese C."/>
            <person name="Calvi B.R."/>
            <person name="Bernardo de Carvalho A."/>
            <person name="Caspi A."/>
            <person name="Castrezana S."/>
            <person name="Celniker S.E."/>
            <person name="Chang J.L."/>
            <person name="Chapple C."/>
            <person name="Chatterji S."/>
            <person name="Chinwalla A."/>
            <person name="Civetta A."/>
            <person name="Clifton S.W."/>
            <person name="Comeron J.M."/>
            <person name="Costello J.C."/>
            <person name="Coyne J.A."/>
            <person name="Daub J."/>
            <person name="David R.G."/>
            <person name="Delcher A.L."/>
            <person name="Delehaunty K."/>
            <person name="Do C.B."/>
            <person name="Ebling H."/>
            <person name="Edwards K."/>
            <person name="Eickbush T."/>
            <person name="Evans J.D."/>
            <person name="Filipski A."/>
            <person name="Findeiss S."/>
            <person name="Freyhult E."/>
            <person name="Fulton L."/>
            <person name="Fulton R."/>
            <person name="Garcia A.C."/>
            <person name="Gardiner A."/>
            <person name="Garfield D.A."/>
            <person name="Garvin B.E."/>
            <person name="Gibson G."/>
            <person name="Gilbert D."/>
            <person name="Gnerre S."/>
            <person name="Godfrey J."/>
            <person name="Good R."/>
            <person name="Gotea V."/>
            <person name="Gravely B."/>
            <person name="Greenberg A.J."/>
            <person name="Griffiths-Jones S."/>
            <person name="Gross S."/>
            <person name="Guigo R."/>
            <person name="Gustafson E.A."/>
            <person name="Haerty W."/>
            <person name="Hahn M.W."/>
            <person name="Halligan D.L."/>
            <person name="Halpern A.L."/>
            <person name="Halter G.M."/>
            <person name="Han M.V."/>
            <person name="Heger A."/>
            <person name="Hillier L."/>
            <person name="Hinrichs A.S."/>
            <person name="Holmes I."/>
            <person name="Hoskins R.A."/>
            <person name="Hubisz M.J."/>
            <person name="Hultmark D."/>
            <person name="Huntley M.A."/>
            <person name="Jaffe D.B."/>
            <person name="Jagadeeshan S."/>
            <person name="Jeck W.R."/>
            <person name="Johnson J."/>
            <person name="Jones C.D."/>
            <person name="Jordan W.C."/>
            <person name="Karpen G.H."/>
            <person name="Kataoka E."/>
            <person name="Keightley P.D."/>
            <person name="Kheradpour P."/>
            <person name="Kirkness E.F."/>
            <person name="Koerich L.B."/>
            <person name="Kristiansen K."/>
            <person name="Kudrna D."/>
            <person name="Kulathinal R.J."/>
            <person name="Kumar S."/>
            <person name="Kwok R."/>
            <person name="Lander E."/>
            <person name="Langley C.H."/>
            <person name="Lapoint R."/>
            <person name="Lazzaro B.P."/>
            <person name="Lee S.J."/>
            <person name="Levesque L."/>
            <person name="Li R."/>
            <person name="Lin C.F."/>
            <person name="Lin M.F."/>
            <person name="Lindblad-Toh K."/>
            <person name="Llopart A."/>
            <person name="Long M."/>
            <person name="Low L."/>
            <person name="Lozovsky E."/>
            <person name="Lu J."/>
            <person name="Luo M."/>
            <person name="Machado C.A."/>
            <person name="Makalowski W."/>
            <person name="Marzo M."/>
            <person name="Matsuda M."/>
            <person name="Matzkin L."/>
            <person name="McAllister B."/>
            <person name="McBride C.S."/>
            <person name="McKernan B."/>
            <person name="McKernan K."/>
            <person name="Mendez-Lago M."/>
            <person name="Minx P."/>
            <person name="Mollenhauer M.U."/>
            <person name="Montooth K."/>
            <person name="Mount S.M."/>
            <person name="Mu X."/>
            <person name="Myers E."/>
            <person name="Negre B."/>
            <person name="Newfeld S."/>
            <person name="Nielsen R."/>
            <person name="Noor M.A."/>
            <person name="O'Grady P."/>
            <person name="Pachter L."/>
            <person name="Papaceit M."/>
            <person name="Parisi M.J."/>
            <person name="Parisi M."/>
            <person name="Parts L."/>
            <person name="Pedersen J.S."/>
            <person name="Pesole G."/>
            <person name="Phillippy A.M."/>
            <person name="Ponting C.P."/>
            <person name="Pop M."/>
            <person name="Porcelli D."/>
            <person name="Powell J.R."/>
            <person name="Prohaska S."/>
            <person name="Pruitt K."/>
            <person name="Puig M."/>
            <person name="Quesneville H."/>
            <person name="Ram K.R."/>
            <person name="Rand D."/>
            <person name="Rasmussen M.D."/>
            <person name="Reed L.K."/>
            <person name="Reenan R."/>
            <person name="Reily A."/>
            <person name="Remington K.A."/>
            <person name="Rieger T.T."/>
            <person name="Ritchie M.G."/>
            <person name="Robin C."/>
            <person name="Rogers Y.H."/>
            <person name="Rohde C."/>
            <person name="Rozas J."/>
            <person name="Rubenfield M.J."/>
            <person name="Ruiz A."/>
            <person name="Russo S."/>
            <person name="Salzberg S.L."/>
            <person name="Sanchez-Gracia A."/>
            <person name="Saranga D.J."/>
            <person name="Sato H."/>
            <person name="Schaeffer S.W."/>
            <person name="Schatz M.C."/>
            <person name="Schlenke T."/>
            <person name="Schwartz R."/>
            <person name="Segarra C."/>
            <person name="Singh R.S."/>
            <person name="Sirot L."/>
            <person name="Sirota M."/>
            <person name="Sisneros N.B."/>
            <person name="Smith C.D."/>
            <person name="Smith T.F."/>
            <person name="Spieth J."/>
            <person name="Stage D.E."/>
            <person name="Stark A."/>
            <person name="Stephan W."/>
            <person name="Strausberg R.L."/>
            <person name="Strempel S."/>
            <person name="Sturgill D."/>
            <person name="Sutton G."/>
            <person name="Sutton G.G."/>
            <person name="Tao W."/>
            <person name="Teichmann S."/>
            <person name="Tobari Y.N."/>
            <person name="Tomimura Y."/>
            <person name="Tsolas J.M."/>
            <person name="Valente V.L."/>
            <person name="Venter E."/>
            <person name="Venter J.C."/>
            <person name="Vicario S."/>
            <person name="Vieira F.G."/>
            <person name="Vilella A.J."/>
            <person name="Villasante A."/>
            <person name="Walenz B."/>
            <person name="Wang J."/>
            <person name="Wasserman M."/>
            <person name="Watts T."/>
            <person name="Wilson D."/>
            <person name="Wilson R.K."/>
            <person name="Wing R.A."/>
            <person name="Wolfner M.F."/>
            <person name="Wong A."/>
            <person name="Wong G.K."/>
            <person name="Wu C.I."/>
            <person name="Wu G."/>
            <person name="Yamamoto D."/>
            <person name="Yang H.P."/>
            <person name="Yang S.P."/>
            <person name="Yorke J.A."/>
            <person name="Yoshida K."/>
            <person name="Zdobnov E."/>
            <person name="Zhang P."/>
            <person name="Zhang Y."/>
            <person name="Zimin A.V."/>
            <person name="Baldwin J."/>
            <person name="Abdouelleil A."/>
            <person name="Abdulkadir J."/>
            <person name="Abebe A."/>
            <person name="Abera B."/>
            <person name="Abreu J."/>
            <person name="Acer S.C."/>
            <person name="Aftuck L."/>
            <person name="Alexander A."/>
            <person name="An P."/>
            <person name="Anderson E."/>
            <person name="Anderson S."/>
            <person name="Arachi H."/>
            <person name="Azer M."/>
            <person name="Bachantsang P."/>
            <person name="Barry A."/>
            <person name="Bayul T."/>
            <person name="Berlin A."/>
            <person name="Bessette D."/>
            <person name="Bloom T."/>
            <person name="Blye J."/>
            <person name="Boguslavskiy L."/>
            <person name="Bonnet C."/>
            <person name="Boukhgalter B."/>
            <person name="Bourzgui I."/>
            <person name="Brown A."/>
            <person name="Cahill P."/>
            <person name="Channer S."/>
            <person name="Cheshatsang Y."/>
            <person name="Chuda L."/>
            <person name="Citroen M."/>
            <person name="Collymore A."/>
            <person name="Cooke P."/>
            <person name="Costello M."/>
            <person name="D'Aco K."/>
            <person name="Daza R."/>
            <person name="De Haan G."/>
            <person name="DeGray S."/>
            <person name="DeMaso C."/>
            <person name="Dhargay N."/>
            <person name="Dooley K."/>
            <person name="Dooley E."/>
            <person name="Doricent M."/>
            <person name="Dorje P."/>
            <person name="Dorjee K."/>
            <person name="Dupes A."/>
            <person name="Elong R."/>
            <person name="Falk J."/>
            <person name="Farina A."/>
            <person name="Faro S."/>
            <person name="Ferguson D."/>
            <person name="Fisher S."/>
            <person name="Foley C.D."/>
            <person name="Franke A."/>
            <person name="Friedrich D."/>
            <person name="Gadbois L."/>
            <person name="Gearin G."/>
            <person name="Gearin C.R."/>
            <person name="Giannoukos G."/>
            <person name="Goode T."/>
            <person name="Graham J."/>
            <person name="Grandbois E."/>
            <person name="Grewal S."/>
            <person name="Gyaltsen K."/>
            <person name="Hafez N."/>
            <person name="Hagos B."/>
            <person name="Hall J."/>
            <person name="Henson C."/>
            <person name="Hollinger A."/>
            <person name="Honan T."/>
            <person name="Huard M.D."/>
            <person name="Hughes L."/>
            <person name="Hurhula B."/>
            <person name="Husby M.E."/>
            <person name="Kamat A."/>
            <person name="Kanga B."/>
            <person name="Kashin S."/>
            <person name="Khazanovich D."/>
            <person name="Kisner P."/>
            <person name="Lance K."/>
            <person name="Lara M."/>
            <person name="Lee W."/>
            <person name="Lennon N."/>
            <person name="Letendre F."/>
            <person name="LeVine R."/>
            <person name="Lipovsky A."/>
            <person name="Liu X."/>
            <person name="Liu J."/>
            <person name="Liu S."/>
            <person name="Lokyitsang T."/>
            <person name="Lokyitsang Y."/>
            <person name="Lubonja R."/>
            <person name="Lui A."/>
            <person name="MacDonald P."/>
            <person name="Magnisalis V."/>
            <person name="Maru K."/>
            <person name="Matthews C."/>
            <person name="McCusker W."/>
            <person name="McDonough S."/>
            <person name="Mehta T."/>
            <person name="Meldrim J."/>
            <person name="Meneus L."/>
            <person name="Mihai O."/>
            <person name="Mihalev A."/>
            <person name="Mihova T."/>
            <person name="Mittelman R."/>
            <person name="Mlenga V."/>
            <person name="Montmayeur A."/>
            <person name="Mulrain L."/>
            <person name="Navidi A."/>
            <person name="Naylor J."/>
            <person name="Negash T."/>
            <person name="Nguyen T."/>
            <person name="Nguyen N."/>
            <person name="Nicol R."/>
            <person name="Norbu C."/>
            <person name="Norbu N."/>
            <person name="Novod N."/>
            <person name="O'Neill B."/>
            <person name="Osman S."/>
            <person name="Markiewicz E."/>
            <person name="Oyono O.L."/>
            <person name="Patti C."/>
            <person name="Phunkhang P."/>
            <person name="Pierre F."/>
            <person name="Priest M."/>
            <person name="Raghuraman S."/>
            <person name="Rege F."/>
            <person name="Reyes R."/>
            <person name="Rise C."/>
            <person name="Rogov P."/>
            <person name="Ross K."/>
            <person name="Ryan E."/>
            <person name="Settipalli S."/>
            <person name="Shea T."/>
            <person name="Sherpa N."/>
            <person name="Shi L."/>
            <person name="Shih D."/>
            <person name="Sparrow T."/>
            <person name="Spaulding J."/>
            <person name="Stalker J."/>
            <person name="Stange-Thomann N."/>
            <person name="Stavropoulos S."/>
            <person name="Stone C."/>
            <person name="Strader C."/>
            <person name="Tesfaye S."/>
            <person name="Thomson T."/>
            <person name="Thoulutsang Y."/>
            <person name="Thoulutsang D."/>
            <person name="Topham K."/>
            <person name="Topping I."/>
            <person name="Tsamla T."/>
            <person name="Vassiliev H."/>
            <person name="Vo A."/>
            <person name="Wangchuk T."/>
            <person name="Wangdi T."/>
            <person name="Weiand M."/>
            <person name="Wilkinson J."/>
            <person name="Wilson A."/>
            <person name="Yadav S."/>
            <person name="Young G."/>
            <person name="Yu Q."/>
            <person name="Zembek L."/>
            <person name="Zhong D."/>
            <person name="Zimmer A."/>
            <person name="Zwirko Z."/>
            <person name="Jaffe D.B."/>
            <person name="Alvarez P."/>
            <person name="Brockman W."/>
            <person name="Butler J."/>
            <person name="Chin C."/>
            <person name="Gnerre S."/>
            <person name="Grabherr M."/>
            <person name="Kleber M."/>
            <person name="Mauceli E."/>
            <person name="MacCallum I."/>
        </authorList>
    </citation>
    <scope>NUCLEOTIDE SEQUENCE [LARGE SCALE GENOMIC DNA]</scope>
    <source>
        <strain evidence="4">Tucson 14030-0811.24</strain>
    </source>
</reference>
<proteinExistence type="predicted"/>
<feature type="domain" description="Sm" evidence="2">
    <location>
        <begin position="135"/>
        <end position="247"/>
    </location>
</feature>
<gene>
    <name evidence="3" type="primary">Dwil\GK20966</name>
    <name evidence="3" type="ORF">Dwil_GK20966</name>
</gene>
<dbReference type="Gene3D" id="2.30.30.100">
    <property type="match status" value="1"/>
</dbReference>
<dbReference type="eggNOG" id="ENOG502QS1B">
    <property type="taxonomic scope" value="Eukaryota"/>
</dbReference>
<sequence length="253" mass="28728">MSDDKDDHGHAEQEHSDHELDAGSEQFNPLRALYADNFKISETKPKVLYQNLAAFETALKKFGVWKLNKKSTTAAPTSDKPPIGSVAASTSKKAQEEELTQRRFQPHQMPVKAAVNKRHHRNLYVQMSGAEGPLSLLNKSLTTRVRVMVRKEHSVAGSIEGDLVAFDKQWNILLRNAIETWQRRKFKYGQQNIQCGVEEDCSDRLNELGITLPQVMSVKSLNRKNVELKRKLNQVLIRGEQVVLVCLISKEKK</sequence>
<dbReference type="CDD" id="cd01739">
    <property type="entry name" value="LSm11_M"/>
    <property type="match status" value="1"/>
</dbReference>
<feature type="region of interest" description="Disordered" evidence="1">
    <location>
        <begin position="71"/>
        <end position="103"/>
    </location>
</feature>